<dbReference type="eggNOG" id="arCOG00537">
    <property type="taxonomic scope" value="Archaea"/>
</dbReference>
<sequence length="89" mass="9851">MVKVILDGVLVYLAGKRELQVDAGSVRELIERLKDRPKLYERITRGPRGELAPDIYIAVNDVDIRLLSGLDTPLGPEDVVLIIAYIHGG</sequence>
<dbReference type="InterPro" id="IPR003749">
    <property type="entry name" value="ThiS/MoaD-like"/>
</dbReference>
<dbReference type="PANTHER" id="PTHR38031">
    <property type="entry name" value="SULFUR CARRIER PROTEIN SLR0821-RELATED"/>
    <property type="match status" value="1"/>
</dbReference>
<dbReference type="PATRIC" id="fig|768679.9.peg.692"/>
<dbReference type="PANTHER" id="PTHR38031:SF1">
    <property type="entry name" value="SULFUR CARRIER PROTEIN CYSO"/>
    <property type="match status" value="1"/>
</dbReference>
<dbReference type="AlphaFoldDB" id="G4RP43"/>
<dbReference type="InterPro" id="IPR016155">
    <property type="entry name" value="Mopterin_synth/thiamin_S_b"/>
</dbReference>
<dbReference type="RefSeq" id="WP_014126594.1">
    <property type="nucleotide sequence ID" value="NC_016070.1"/>
</dbReference>
<dbReference type="SUPFAM" id="SSF54285">
    <property type="entry name" value="MoaD/ThiS"/>
    <property type="match status" value="1"/>
</dbReference>
<name>G4RP43_THETK</name>
<dbReference type="STRING" id="768679.TTX_0679"/>
<dbReference type="CDD" id="cd17040">
    <property type="entry name" value="Ubl_MoaD_like"/>
    <property type="match status" value="1"/>
</dbReference>
<dbReference type="EMBL" id="FN869859">
    <property type="protein sequence ID" value="CCC81338.1"/>
    <property type="molecule type" value="Genomic_DNA"/>
</dbReference>
<gene>
    <name evidence="1" type="primary">moaD</name>
    <name evidence="1" type="ordered locus">TTX_0679</name>
</gene>
<proteinExistence type="predicted"/>
<dbReference type="HOGENOM" id="CLU_114601_1_0_2"/>
<dbReference type="InterPro" id="IPR052045">
    <property type="entry name" value="Sulfur_Carrier/Prot_Modifier"/>
</dbReference>
<evidence type="ECO:0000313" key="2">
    <source>
        <dbReference type="Proteomes" id="UP000002654"/>
    </source>
</evidence>
<accession>G4RP43</accession>
<dbReference type="Pfam" id="PF02597">
    <property type="entry name" value="ThiS"/>
    <property type="match status" value="1"/>
</dbReference>
<protein>
    <submittedName>
        <fullName evidence="1">Molybdopterin converting factor, small subunit</fullName>
    </submittedName>
</protein>
<dbReference type="Gene3D" id="3.10.20.30">
    <property type="match status" value="1"/>
</dbReference>
<dbReference type="OrthoDB" id="98357at2157"/>
<reference evidence="1 2" key="1">
    <citation type="journal article" date="2011" name="PLoS ONE">
        <title>The complete genome sequence of Thermoproteus tenax: a physiologically versatile member of the Crenarchaeota.</title>
        <authorList>
            <person name="Siebers B."/>
            <person name="Zaparty M."/>
            <person name="Raddatz G."/>
            <person name="Tjaden B."/>
            <person name="Albers S.V."/>
            <person name="Bell S.D."/>
            <person name="Blombach F."/>
            <person name="Kletzin A."/>
            <person name="Kyrpides N."/>
            <person name="Lanz C."/>
            <person name="Plagens A."/>
            <person name="Rampp M."/>
            <person name="Rosinus A."/>
            <person name="von Jan M."/>
            <person name="Makarova K.S."/>
            <person name="Klenk H.P."/>
            <person name="Schuster S.C."/>
            <person name="Hensel R."/>
        </authorList>
    </citation>
    <scope>NUCLEOTIDE SEQUENCE [LARGE SCALE GENOMIC DNA]</scope>
    <source>
        <strain evidence="2">ATCC 35583 / DSM 2078 / JCM 9277 / NBRC 100435 / Kra 1</strain>
    </source>
</reference>
<dbReference type="GeneID" id="11261574"/>
<dbReference type="KEGG" id="ttn:TTX_0679"/>
<dbReference type="Proteomes" id="UP000002654">
    <property type="component" value="Chromosome"/>
</dbReference>
<organism evidence="1 2">
    <name type="scientific">Thermoproteus tenax (strain ATCC 35583 / DSM 2078 / JCM 9277 / NBRC 100435 / Kra 1)</name>
    <dbReference type="NCBI Taxonomy" id="768679"/>
    <lineage>
        <taxon>Archaea</taxon>
        <taxon>Thermoproteota</taxon>
        <taxon>Thermoprotei</taxon>
        <taxon>Thermoproteales</taxon>
        <taxon>Thermoproteaceae</taxon>
        <taxon>Thermoproteus</taxon>
    </lineage>
</organism>
<dbReference type="InterPro" id="IPR012675">
    <property type="entry name" value="Beta-grasp_dom_sf"/>
</dbReference>
<evidence type="ECO:0000313" key="1">
    <source>
        <dbReference type="EMBL" id="CCC81338.1"/>
    </source>
</evidence>
<keyword evidence="2" id="KW-1185">Reference proteome</keyword>
<dbReference type="PaxDb" id="768679-TTX_0679"/>